<feature type="compositionally biased region" description="Basic and acidic residues" evidence="6">
    <location>
        <begin position="134"/>
        <end position="147"/>
    </location>
</feature>
<organism evidence="8 9">
    <name type="scientific">Daphnia galeata</name>
    <dbReference type="NCBI Taxonomy" id="27404"/>
    <lineage>
        <taxon>Eukaryota</taxon>
        <taxon>Metazoa</taxon>
        <taxon>Ecdysozoa</taxon>
        <taxon>Arthropoda</taxon>
        <taxon>Crustacea</taxon>
        <taxon>Branchiopoda</taxon>
        <taxon>Diplostraca</taxon>
        <taxon>Cladocera</taxon>
        <taxon>Anomopoda</taxon>
        <taxon>Daphniidae</taxon>
        <taxon>Daphnia</taxon>
    </lineage>
</organism>
<protein>
    <recommendedName>
        <fullName evidence="7">HMG box domain-containing protein</fullName>
    </recommendedName>
</protein>
<comment type="caution">
    <text evidence="8">The sequence shown here is derived from an EMBL/GenBank/DDBJ whole genome shotgun (WGS) entry which is preliminary data.</text>
</comment>
<evidence type="ECO:0000259" key="7">
    <source>
        <dbReference type="PROSITE" id="PS50118"/>
    </source>
</evidence>
<dbReference type="InterPro" id="IPR036910">
    <property type="entry name" value="HMG_box_dom_sf"/>
</dbReference>
<feature type="DNA-binding region" description="HMG box" evidence="5">
    <location>
        <begin position="44"/>
        <end position="112"/>
    </location>
</feature>
<comment type="similarity">
    <text evidence="2">Belongs to the HMGB family.</text>
</comment>
<dbReference type="PROSITE" id="PS50118">
    <property type="entry name" value="HMG_BOX_2"/>
    <property type="match status" value="2"/>
</dbReference>
<dbReference type="EMBL" id="CAKKLH010000224">
    <property type="protein sequence ID" value="CAH0106544.1"/>
    <property type="molecule type" value="Genomic_DNA"/>
</dbReference>
<comment type="subcellular location">
    <subcellularLocation>
        <location evidence="1">Nucleus</location>
    </subcellularLocation>
</comment>
<accession>A0A8J2RNL2</accession>
<evidence type="ECO:0000256" key="4">
    <source>
        <dbReference type="ARBA" id="ARBA00023242"/>
    </source>
</evidence>
<feature type="domain" description="HMG box" evidence="7">
    <location>
        <begin position="151"/>
        <end position="224"/>
    </location>
</feature>
<dbReference type="GO" id="GO:0003677">
    <property type="term" value="F:DNA binding"/>
    <property type="evidence" value="ECO:0007669"/>
    <property type="project" value="UniProtKB-UniRule"/>
</dbReference>
<name>A0A8J2RNL2_9CRUS</name>
<dbReference type="SUPFAM" id="SSF47095">
    <property type="entry name" value="HMG-box"/>
    <property type="match status" value="2"/>
</dbReference>
<dbReference type="PANTHER" id="PTHR48112">
    <property type="entry name" value="HIGH MOBILITY GROUP PROTEIN DSP1"/>
    <property type="match status" value="1"/>
</dbReference>
<evidence type="ECO:0000313" key="8">
    <source>
        <dbReference type="EMBL" id="CAH0106544.1"/>
    </source>
</evidence>
<evidence type="ECO:0000256" key="1">
    <source>
        <dbReference type="ARBA" id="ARBA00004123"/>
    </source>
</evidence>
<feature type="domain" description="HMG box" evidence="7">
    <location>
        <begin position="44"/>
        <end position="112"/>
    </location>
</feature>
<feature type="region of interest" description="Disordered" evidence="6">
    <location>
        <begin position="234"/>
        <end position="263"/>
    </location>
</feature>
<feature type="DNA-binding region" description="HMG box" evidence="5">
    <location>
        <begin position="151"/>
        <end position="224"/>
    </location>
</feature>
<feature type="compositionally biased region" description="Basic and acidic residues" evidence="6">
    <location>
        <begin position="242"/>
        <end position="255"/>
    </location>
</feature>
<reference evidence="8" key="1">
    <citation type="submission" date="2021-11" db="EMBL/GenBank/DDBJ databases">
        <authorList>
            <person name="Schell T."/>
        </authorList>
    </citation>
    <scope>NUCLEOTIDE SEQUENCE</scope>
    <source>
        <strain evidence="8">M5</strain>
    </source>
</reference>
<dbReference type="CDD" id="cd00084">
    <property type="entry name" value="HMG-box_SF"/>
    <property type="match status" value="1"/>
</dbReference>
<evidence type="ECO:0000256" key="2">
    <source>
        <dbReference type="ARBA" id="ARBA00008774"/>
    </source>
</evidence>
<dbReference type="PANTHER" id="PTHR48112:SF32">
    <property type="entry name" value="HIGH MOBILITY GROUP PROTEIN B3"/>
    <property type="match status" value="1"/>
</dbReference>
<evidence type="ECO:0000256" key="3">
    <source>
        <dbReference type="ARBA" id="ARBA00023125"/>
    </source>
</evidence>
<dbReference type="Gene3D" id="1.10.30.10">
    <property type="entry name" value="High mobility group box domain"/>
    <property type="match status" value="2"/>
</dbReference>
<dbReference type="Proteomes" id="UP000789390">
    <property type="component" value="Unassembled WGS sequence"/>
</dbReference>
<dbReference type="AlphaFoldDB" id="A0A8J2RNL2"/>
<dbReference type="Pfam" id="PF00505">
    <property type="entry name" value="HMG_box"/>
    <property type="match status" value="2"/>
</dbReference>
<proteinExistence type="inferred from homology"/>
<dbReference type="InterPro" id="IPR009071">
    <property type="entry name" value="HMG_box_dom"/>
</dbReference>
<feature type="region of interest" description="Disordered" evidence="6">
    <location>
        <begin position="128"/>
        <end position="153"/>
    </location>
</feature>
<sequence length="263" mass="30808">MYAIRMSSSNLGKKVSGQSLFMSVNYTTKRLSLEEKLLGFPQKPKKPLAPYLQYCQQKFPEFSKVYPKLLSKDILPKCAEQWHLIDDETKKKLTNEYHENLKKYSEDLEQYNLSLTDAQRLHLETATATINRNQSKEKQQLKLDNKKTGKPSRPVNPYGIFVKEFFSKIPKTDSESLNEPVNLKETVKDIAKKWKSLTQEEKAPYRLKFDTANQEYRKKLAEWKEKMVQLKTDNMQSPLKLAKHESEKLSKETKPIKTVTRKK</sequence>
<dbReference type="OrthoDB" id="5550281at2759"/>
<dbReference type="GO" id="GO:0005634">
    <property type="term" value="C:nucleus"/>
    <property type="evidence" value="ECO:0007669"/>
    <property type="project" value="UniProtKB-SubCell"/>
</dbReference>
<keyword evidence="4 5" id="KW-0539">Nucleus</keyword>
<keyword evidence="3 5" id="KW-0238">DNA-binding</keyword>
<dbReference type="InterPro" id="IPR050342">
    <property type="entry name" value="HMGB"/>
</dbReference>
<gene>
    <name evidence="8" type="ORF">DGAL_LOCUS9699</name>
</gene>
<dbReference type="SMART" id="SM00398">
    <property type="entry name" value="HMG"/>
    <property type="match status" value="2"/>
</dbReference>
<evidence type="ECO:0000256" key="5">
    <source>
        <dbReference type="PROSITE-ProRule" id="PRU00267"/>
    </source>
</evidence>
<keyword evidence="9" id="KW-1185">Reference proteome</keyword>
<evidence type="ECO:0000313" key="9">
    <source>
        <dbReference type="Proteomes" id="UP000789390"/>
    </source>
</evidence>
<evidence type="ECO:0000256" key="6">
    <source>
        <dbReference type="SAM" id="MobiDB-lite"/>
    </source>
</evidence>